<proteinExistence type="predicted"/>
<dbReference type="OrthoDB" id="5437527at2"/>
<keyword evidence="9 17" id="KW-0418">Kinase</keyword>
<dbReference type="EC" id="2.7.13.3" evidence="3"/>
<dbReference type="PROSITE" id="PS50885">
    <property type="entry name" value="HAMP"/>
    <property type="match status" value="1"/>
</dbReference>
<evidence type="ECO:0000256" key="2">
    <source>
        <dbReference type="ARBA" id="ARBA00004651"/>
    </source>
</evidence>
<dbReference type="PANTHER" id="PTHR43047:SF72">
    <property type="entry name" value="OSMOSENSING HISTIDINE PROTEIN KINASE SLN1"/>
    <property type="match status" value="1"/>
</dbReference>
<dbReference type="InterPro" id="IPR029151">
    <property type="entry name" value="Sensor-like_sf"/>
</dbReference>
<dbReference type="CDD" id="cd06225">
    <property type="entry name" value="HAMP"/>
    <property type="match status" value="1"/>
</dbReference>
<keyword evidence="12" id="KW-0902">Two-component regulatory system</keyword>
<dbReference type="SMART" id="SM00387">
    <property type="entry name" value="HATPase_c"/>
    <property type="match status" value="1"/>
</dbReference>
<dbReference type="RefSeq" id="WP_011384416.1">
    <property type="nucleotide sequence ID" value="NC_007626.1"/>
</dbReference>
<evidence type="ECO:0000256" key="10">
    <source>
        <dbReference type="ARBA" id="ARBA00022840"/>
    </source>
</evidence>
<evidence type="ECO:0000256" key="7">
    <source>
        <dbReference type="ARBA" id="ARBA00022692"/>
    </source>
</evidence>
<dbReference type="EMBL" id="AP007255">
    <property type="protein sequence ID" value="BAE50817.1"/>
    <property type="molecule type" value="Genomic_DNA"/>
</dbReference>
<keyword evidence="8" id="KW-0547">Nucleotide-binding</keyword>
<protein>
    <recommendedName>
        <fullName evidence="3">histidine kinase</fullName>
        <ecNumber evidence="3">2.7.13.3</ecNumber>
    </recommendedName>
</protein>
<dbReference type="Gene3D" id="1.10.287.130">
    <property type="match status" value="1"/>
</dbReference>
<dbReference type="GO" id="GO:0009927">
    <property type="term" value="F:histidine phosphotransfer kinase activity"/>
    <property type="evidence" value="ECO:0007669"/>
    <property type="project" value="TreeGrafter"/>
</dbReference>
<evidence type="ECO:0000313" key="18">
    <source>
        <dbReference type="Proteomes" id="UP000007058"/>
    </source>
</evidence>
<dbReference type="Pfam" id="PF00672">
    <property type="entry name" value="HAMP"/>
    <property type="match status" value="1"/>
</dbReference>
<evidence type="ECO:0000256" key="14">
    <source>
        <dbReference type="SAM" id="Phobius"/>
    </source>
</evidence>
<dbReference type="FunFam" id="1.10.287.130:FF:000004">
    <property type="entry name" value="Ethylene receptor 1"/>
    <property type="match status" value="1"/>
</dbReference>
<dbReference type="AlphaFoldDB" id="Q2W5Q8"/>
<dbReference type="PROSITE" id="PS50109">
    <property type="entry name" value="HIS_KIN"/>
    <property type="match status" value="1"/>
</dbReference>
<dbReference type="SMART" id="SM00388">
    <property type="entry name" value="HisKA"/>
    <property type="match status" value="1"/>
</dbReference>
<evidence type="ECO:0000256" key="11">
    <source>
        <dbReference type="ARBA" id="ARBA00022989"/>
    </source>
</evidence>
<keyword evidence="13 14" id="KW-0472">Membrane</keyword>
<dbReference type="InterPro" id="IPR005467">
    <property type="entry name" value="His_kinase_dom"/>
</dbReference>
<keyword evidence="4" id="KW-1003">Cell membrane</keyword>
<evidence type="ECO:0000256" key="9">
    <source>
        <dbReference type="ARBA" id="ARBA00022777"/>
    </source>
</evidence>
<comment type="subcellular location">
    <subcellularLocation>
        <location evidence="2">Cell membrane</location>
        <topology evidence="2">Multi-pass membrane protein</topology>
    </subcellularLocation>
</comment>
<evidence type="ECO:0000259" key="15">
    <source>
        <dbReference type="PROSITE" id="PS50109"/>
    </source>
</evidence>
<keyword evidence="5" id="KW-0597">Phosphoprotein</keyword>
<evidence type="ECO:0000256" key="1">
    <source>
        <dbReference type="ARBA" id="ARBA00000085"/>
    </source>
</evidence>
<dbReference type="InterPro" id="IPR003594">
    <property type="entry name" value="HATPase_dom"/>
</dbReference>
<evidence type="ECO:0000313" key="17">
    <source>
        <dbReference type="EMBL" id="BAE50817.1"/>
    </source>
</evidence>
<dbReference type="SUPFAM" id="SSF55874">
    <property type="entry name" value="ATPase domain of HSP90 chaperone/DNA topoisomerase II/histidine kinase"/>
    <property type="match status" value="1"/>
</dbReference>
<evidence type="ECO:0000256" key="8">
    <source>
        <dbReference type="ARBA" id="ARBA00022741"/>
    </source>
</evidence>
<evidence type="ECO:0000256" key="5">
    <source>
        <dbReference type="ARBA" id="ARBA00022553"/>
    </source>
</evidence>
<gene>
    <name evidence="17" type="ordered locus">amb2013</name>
</gene>
<evidence type="ECO:0000256" key="3">
    <source>
        <dbReference type="ARBA" id="ARBA00012438"/>
    </source>
</evidence>
<feature type="transmembrane region" description="Helical" evidence="14">
    <location>
        <begin position="533"/>
        <end position="552"/>
    </location>
</feature>
<keyword evidence="11 14" id="KW-1133">Transmembrane helix</keyword>
<dbReference type="InterPro" id="IPR036890">
    <property type="entry name" value="HATPase_C_sf"/>
</dbReference>
<evidence type="ECO:0000259" key="16">
    <source>
        <dbReference type="PROSITE" id="PS50885"/>
    </source>
</evidence>
<dbReference type="PRINTS" id="PR00344">
    <property type="entry name" value="BCTRLSENSOR"/>
</dbReference>
<accession>Q2W5Q8</accession>
<reference evidence="17 18" key="1">
    <citation type="journal article" date="2005" name="DNA Res.">
        <title>Complete genome sequence of the facultative anaerobic magnetotactic bacterium Magnetospirillum sp. strain AMB-1.</title>
        <authorList>
            <person name="Matsunaga T."/>
            <person name="Okamura Y."/>
            <person name="Fukuda Y."/>
            <person name="Wahyudi A.T."/>
            <person name="Murase Y."/>
            <person name="Takeyama H."/>
        </authorList>
    </citation>
    <scope>NUCLEOTIDE SEQUENCE [LARGE SCALE GENOMIC DNA]</scope>
    <source>
        <strain evidence="18">ATCC 700264 / AMB-1</strain>
    </source>
</reference>
<dbReference type="GO" id="GO:0005886">
    <property type="term" value="C:plasma membrane"/>
    <property type="evidence" value="ECO:0007669"/>
    <property type="project" value="UniProtKB-SubCell"/>
</dbReference>
<dbReference type="STRING" id="342108.amb2013"/>
<feature type="transmembrane region" description="Helical" evidence="14">
    <location>
        <begin position="12"/>
        <end position="33"/>
    </location>
</feature>
<keyword evidence="7 14" id="KW-0812">Transmembrane</keyword>
<dbReference type="Proteomes" id="UP000007058">
    <property type="component" value="Chromosome"/>
</dbReference>
<dbReference type="InterPro" id="IPR003661">
    <property type="entry name" value="HisK_dim/P_dom"/>
</dbReference>
<dbReference type="Pfam" id="PF02518">
    <property type="entry name" value="HATPase_c"/>
    <property type="match status" value="1"/>
</dbReference>
<dbReference type="FunFam" id="3.30.565.10:FF:000010">
    <property type="entry name" value="Sensor histidine kinase RcsC"/>
    <property type="match status" value="1"/>
</dbReference>
<feature type="domain" description="Histidine kinase" evidence="15">
    <location>
        <begin position="627"/>
        <end position="843"/>
    </location>
</feature>
<evidence type="ECO:0000256" key="12">
    <source>
        <dbReference type="ARBA" id="ARBA00023012"/>
    </source>
</evidence>
<name>Q2W5Q8_PARM1</name>
<dbReference type="Gene3D" id="6.10.340.10">
    <property type="match status" value="1"/>
</dbReference>
<evidence type="ECO:0000256" key="13">
    <source>
        <dbReference type="ARBA" id="ARBA00023136"/>
    </source>
</evidence>
<keyword evidence="18" id="KW-1185">Reference proteome</keyword>
<sequence>MPRLTQFGIRAKLILIFVLIKVIPLLVLAAFAWRGQAWLAERVSENVTGMTRAMRETTEQVVTSTTNSAIKALDDAARESLERLTTDTARDVAAFLYDRDGDIRSAALIEPGEEVYRRFLQGRTRPIERHYPWVLTPDGSKWVPGPEAVPHYDAPPVQSSIEENRRNFNYRPVTEGGLKVERPLFLEMTFIGLDGREKVKVTTSDLVSRDLKDVSRRENTFVKAETYFNDLKALGPDRIHVSDVIGAYVRSPVIGPFTPKAAAAKGIEFAPEKAAFAGTENPVGTRFRGLVRWAMPVVRGGKTMGWVTLALDHDHLMEFTDHILPTGDRYSPIADAASGNYAFIWDYKGRSVVHPRHYFITGYDPETGDPAVPWLDTGLYAQWKDSGKPIAEFLRTAPTFLEQSLKKKGAPELVRQGLLGLDCRYLNHAPQCTGWMDLTSQGGSGSFEILWSGLWKLTTAATIPYYTGPYGRSPRGFGFVTIGANVDDFHAAAAKEKEHTDQILALRDRDLQAKYDTVMALIAAQVESLARELSISTLIMIALVVGIAVWMASFLTRRITAVVGGIHRFSEQETEYRLPVQGNDEMASLAISFNQMADRVAESFVRLDEARKRAEEASRMKSEFLANMSHELRTPLNGIIGFSELIRDEAADDETRENADIIEKSSRHLLELVNSILDIAKIEAGAMTLSIQEVKLAPLVAEAAAVHQSAAQGKGITLSSRVAGDCPATIQADPLRLRQILHNLLSNAVKFTETGEVALSVDLQPDHLVFKVSDTGAGIPEAMLHAIFEKFRQVDSFLTRSHSGTGLGLTLARHLVELMGGVIGVESTVGKGTTFHFTLPLHQTETPS</sequence>
<dbReference type="HOGENOM" id="CLU_007001_0_0_5"/>
<dbReference type="KEGG" id="mag:amb2013"/>
<dbReference type="SUPFAM" id="SSF47384">
    <property type="entry name" value="Homodimeric domain of signal transducing histidine kinase"/>
    <property type="match status" value="1"/>
</dbReference>
<dbReference type="CDD" id="cd00082">
    <property type="entry name" value="HisKA"/>
    <property type="match status" value="1"/>
</dbReference>
<dbReference type="InterPro" id="IPR003660">
    <property type="entry name" value="HAMP_dom"/>
</dbReference>
<evidence type="ECO:0000256" key="4">
    <source>
        <dbReference type="ARBA" id="ARBA00022475"/>
    </source>
</evidence>
<dbReference type="Gene3D" id="3.30.565.10">
    <property type="entry name" value="Histidine kinase-like ATPase, C-terminal domain"/>
    <property type="match status" value="1"/>
</dbReference>
<dbReference type="InterPro" id="IPR004358">
    <property type="entry name" value="Sig_transdc_His_kin-like_C"/>
</dbReference>
<dbReference type="InterPro" id="IPR036097">
    <property type="entry name" value="HisK_dim/P_sf"/>
</dbReference>
<dbReference type="Pfam" id="PF00512">
    <property type="entry name" value="HisKA"/>
    <property type="match status" value="1"/>
</dbReference>
<dbReference type="SMART" id="SM00304">
    <property type="entry name" value="HAMP"/>
    <property type="match status" value="1"/>
</dbReference>
<dbReference type="SUPFAM" id="SSF103190">
    <property type="entry name" value="Sensory domain-like"/>
    <property type="match status" value="1"/>
</dbReference>
<dbReference type="CDD" id="cd16922">
    <property type="entry name" value="HATPase_EvgS-ArcB-TorS-like"/>
    <property type="match status" value="1"/>
</dbReference>
<evidence type="ECO:0000256" key="6">
    <source>
        <dbReference type="ARBA" id="ARBA00022679"/>
    </source>
</evidence>
<organism evidence="17 18">
    <name type="scientific">Paramagnetospirillum magneticum (strain ATCC 700264 / AMB-1)</name>
    <name type="common">Magnetospirillum magneticum</name>
    <dbReference type="NCBI Taxonomy" id="342108"/>
    <lineage>
        <taxon>Bacteria</taxon>
        <taxon>Pseudomonadati</taxon>
        <taxon>Pseudomonadota</taxon>
        <taxon>Alphaproteobacteria</taxon>
        <taxon>Rhodospirillales</taxon>
        <taxon>Magnetospirillaceae</taxon>
        <taxon>Paramagnetospirillum</taxon>
    </lineage>
</organism>
<dbReference type="SUPFAM" id="SSF158472">
    <property type="entry name" value="HAMP domain-like"/>
    <property type="match status" value="1"/>
</dbReference>
<comment type="catalytic activity">
    <reaction evidence="1">
        <text>ATP + protein L-histidine = ADP + protein N-phospho-L-histidine.</text>
        <dbReference type="EC" id="2.7.13.3"/>
    </reaction>
</comment>
<dbReference type="GO" id="GO:0005524">
    <property type="term" value="F:ATP binding"/>
    <property type="evidence" value="ECO:0007669"/>
    <property type="project" value="UniProtKB-KW"/>
</dbReference>
<feature type="domain" description="HAMP" evidence="16">
    <location>
        <begin position="553"/>
        <end position="605"/>
    </location>
</feature>
<keyword evidence="10" id="KW-0067">ATP-binding</keyword>
<keyword evidence="6" id="KW-0808">Transferase</keyword>
<dbReference type="PANTHER" id="PTHR43047">
    <property type="entry name" value="TWO-COMPONENT HISTIDINE PROTEIN KINASE"/>
    <property type="match status" value="1"/>
</dbReference>
<dbReference type="GO" id="GO:0000155">
    <property type="term" value="F:phosphorelay sensor kinase activity"/>
    <property type="evidence" value="ECO:0007669"/>
    <property type="project" value="InterPro"/>
</dbReference>